<dbReference type="Proteomes" id="UP000290218">
    <property type="component" value="Unassembled WGS sequence"/>
</dbReference>
<dbReference type="Pfam" id="PF13858">
    <property type="entry name" value="DUF4199"/>
    <property type="match status" value="1"/>
</dbReference>
<dbReference type="EMBL" id="SDHX01000001">
    <property type="protein sequence ID" value="RXK56813.1"/>
    <property type="molecule type" value="Genomic_DNA"/>
</dbReference>
<sequence length="173" mass="19454">MAPSFTHGLFAAGATSLWLLLAYALGLHTQHITIGHYVNYGAEIILIIALWRSLHRELHAQNRYWLPIWLGLLHGLLTALVAAMGVYVFLALYLNFINPDYPDLHLEWRVATLRASGAAEEEVRAMARAYRWSTGPVGLPITLAGLYLLFAFIASPLLTLWLNWRRKEPGHIG</sequence>
<evidence type="ECO:0000313" key="3">
    <source>
        <dbReference type="Proteomes" id="UP000290218"/>
    </source>
</evidence>
<gene>
    <name evidence="2" type="ORF">ESB00_13365</name>
</gene>
<feature type="transmembrane region" description="Helical" evidence="1">
    <location>
        <begin position="66"/>
        <end position="94"/>
    </location>
</feature>
<evidence type="ECO:0000313" key="2">
    <source>
        <dbReference type="EMBL" id="RXK56813.1"/>
    </source>
</evidence>
<proteinExistence type="predicted"/>
<keyword evidence="1" id="KW-1133">Transmembrane helix</keyword>
<keyword evidence="1" id="KW-0812">Transmembrane</keyword>
<feature type="transmembrane region" description="Helical" evidence="1">
    <location>
        <begin position="141"/>
        <end position="162"/>
    </location>
</feature>
<dbReference type="RefSeq" id="WP_129048178.1">
    <property type="nucleotide sequence ID" value="NZ_SDHX01000001.1"/>
</dbReference>
<dbReference type="AlphaFoldDB" id="A0A4Q1CCF4"/>
<keyword evidence="1" id="KW-0472">Membrane</keyword>
<reference evidence="2 3" key="1">
    <citation type="submission" date="2019-01" db="EMBL/GenBank/DDBJ databases">
        <title>Lacunisphaera sp. strain TWA-58.</title>
        <authorList>
            <person name="Chen W.-M."/>
        </authorList>
    </citation>
    <scope>NUCLEOTIDE SEQUENCE [LARGE SCALE GENOMIC DNA]</scope>
    <source>
        <strain evidence="2 3">TWA-58</strain>
    </source>
</reference>
<feature type="transmembrane region" description="Helical" evidence="1">
    <location>
        <begin position="34"/>
        <end position="54"/>
    </location>
</feature>
<dbReference type="InterPro" id="IPR025250">
    <property type="entry name" value="DUF4199"/>
</dbReference>
<evidence type="ECO:0000256" key="1">
    <source>
        <dbReference type="SAM" id="Phobius"/>
    </source>
</evidence>
<keyword evidence="3" id="KW-1185">Reference proteome</keyword>
<dbReference type="OrthoDB" id="9839997at2"/>
<organism evidence="2 3">
    <name type="scientific">Oleiharenicola lentus</name>
    <dbReference type="NCBI Taxonomy" id="2508720"/>
    <lineage>
        <taxon>Bacteria</taxon>
        <taxon>Pseudomonadati</taxon>
        <taxon>Verrucomicrobiota</taxon>
        <taxon>Opitutia</taxon>
        <taxon>Opitutales</taxon>
        <taxon>Opitutaceae</taxon>
        <taxon>Oleiharenicola</taxon>
    </lineage>
</organism>
<accession>A0A4Q1CCF4</accession>
<comment type="caution">
    <text evidence="2">The sequence shown here is derived from an EMBL/GenBank/DDBJ whole genome shotgun (WGS) entry which is preliminary data.</text>
</comment>
<protein>
    <submittedName>
        <fullName evidence="2">DUF4199 domain-containing protein</fullName>
    </submittedName>
</protein>
<name>A0A4Q1CCF4_9BACT</name>